<sequence>MLTGESTRYTHAVIVLDRVRIIEPWPSGVRISHRDDYAGEYVAYGWPGTLSGAQGDAIASAALSLDGTRYGMADYLALMLVRMGARSVRARRRVSSTGRLLPAQFVVEAYRRAGVDLLEGRSQYEATLDDLGNLFLSDSWELRVPAVRFT</sequence>
<evidence type="ECO:0000313" key="1">
    <source>
        <dbReference type="EMBL" id="MFF4777526.1"/>
    </source>
</evidence>
<organism evidence="1 2">
    <name type="scientific">Microtetraspora fusca</name>
    <dbReference type="NCBI Taxonomy" id="1997"/>
    <lineage>
        <taxon>Bacteria</taxon>
        <taxon>Bacillati</taxon>
        <taxon>Actinomycetota</taxon>
        <taxon>Actinomycetes</taxon>
        <taxon>Streptosporangiales</taxon>
        <taxon>Streptosporangiaceae</taxon>
        <taxon>Microtetraspora</taxon>
    </lineage>
</organism>
<gene>
    <name evidence="1" type="ORF">ACFY05_32185</name>
</gene>
<dbReference type="InterPro" id="IPR038765">
    <property type="entry name" value="Papain-like_cys_pep_sf"/>
</dbReference>
<dbReference type="Gene3D" id="3.90.1720.10">
    <property type="entry name" value="endopeptidase domain like (from Nostoc punctiforme)"/>
    <property type="match status" value="1"/>
</dbReference>
<protein>
    <submittedName>
        <fullName evidence="1">Uncharacterized protein</fullName>
    </submittedName>
</protein>
<accession>A0ABW6VDU7</accession>
<dbReference type="RefSeq" id="WP_387345982.1">
    <property type="nucleotide sequence ID" value="NZ_JBIAXI010000024.1"/>
</dbReference>
<dbReference type="Proteomes" id="UP001602119">
    <property type="component" value="Unassembled WGS sequence"/>
</dbReference>
<keyword evidence="2" id="KW-1185">Reference proteome</keyword>
<dbReference type="SUPFAM" id="SSF54001">
    <property type="entry name" value="Cysteine proteinases"/>
    <property type="match status" value="1"/>
</dbReference>
<reference evidence="1 2" key="1">
    <citation type="submission" date="2024-10" db="EMBL/GenBank/DDBJ databases">
        <title>The Natural Products Discovery Center: Release of the First 8490 Sequenced Strains for Exploring Actinobacteria Biosynthetic Diversity.</title>
        <authorList>
            <person name="Kalkreuter E."/>
            <person name="Kautsar S.A."/>
            <person name="Yang D."/>
            <person name="Bader C.D."/>
            <person name="Teijaro C.N."/>
            <person name="Fluegel L."/>
            <person name="Davis C.M."/>
            <person name="Simpson J.R."/>
            <person name="Lauterbach L."/>
            <person name="Steele A.D."/>
            <person name="Gui C."/>
            <person name="Meng S."/>
            <person name="Li G."/>
            <person name="Viehrig K."/>
            <person name="Ye F."/>
            <person name="Su P."/>
            <person name="Kiefer A.F."/>
            <person name="Nichols A."/>
            <person name="Cepeda A.J."/>
            <person name="Yan W."/>
            <person name="Fan B."/>
            <person name="Jiang Y."/>
            <person name="Adhikari A."/>
            <person name="Zheng C.-J."/>
            <person name="Schuster L."/>
            <person name="Cowan T.M."/>
            <person name="Smanski M.J."/>
            <person name="Chevrette M.G."/>
            <person name="De Carvalho L.P.S."/>
            <person name="Shen B."/>
        </authorList>
    </citation>
    <scope>NUCLEOTIDE SEQUENCE [LARGE SCALE GENOMIC DNA]</scope>
    <source>
        <strain evidence="1 2">NPDC001281</strain>
    </source>
</reference>
<proteinExistence type="predicted"/>
<dbReference type="EMBL" id="JBIAXI010000024">
    <property type="protein sequence ID" value="MFF4777526.1"/>
    <property type="molecule type" value="Genomic_DNA"/>
</dbReference>
<evidence type="ECO:0000313" key="2">
    <source>
        <dbReference type="Proteomes" id="UP001602119"/>
    </source>
</evidence>
<comment type="caution">
    <text evidence="1">The sequence shown here is derived from an EMBL/GenBank/DDBJ whole genome shotgun (WGS) entry which is preliminary data.</text>
</comment>
<name>A0ABW6VDU7_MICFU</name>